<gene>
    <name evidence="9" type="primary">Ovca2</name>
</gene>
<evidence type="ECO:0000256" key="4">
    <source>
        <dbReference type="ARBA" id="ARBA00039155"/>
    </source>
</evidence>
<evidence type="ECO:0000256" key="1">
    <source>
        <dbReference type="ARBA" id="ARBA00005863"/>
    </source>
</evidence>
<evidence type="ECO:0000313" key="9">
    <source>
        <dbReference type="EMBL" id="CAB3264605.1"/>
    </source>
</evidence>
<dbReference type="Gene3D" id="3.40.50.1820">
    <property type="entry name" value="alpha/beta hydrolase"/>
    <property type="match status" value="1"/>
</dbReference>
<dbReference type="PANTHER" id="PTHR48070:SF6">
    <property type="entry name" value="ESTERASE OVCA2"/>
    <property type="match status" value="1"/>
</dbReference>
<protein>
    <recommendedName>
        <fullName evidence="2">Esterase OVCA2</fullName>
        <ecNumber evidence="4">3.1.1.1</ecNumber>
    </recommendedName>
    <alternativeName>
        <fullName evidence="7">OVCA2 serine hydrolase domain-containing protein</fullName>
    </alternativeName>
</protein>
<dbReference type="AlphaFoldDB" id="A0A6F9DNY0"/>
<evidence type="ECO:0000256" key="6">
    <source>
        <dbReference type="ARBA" id="ARBA00093420"/>
    </source>
</evidence>
<proteinExistence type="evidence at transcript level"/>
<reference evidence="9" key="1">
    <citation type="submission" date="2020-04" db="EMBL/GenBank/DDBJ databases">
        <authorList>
            <person name="Neveu A P."/>
        </authorList>
    </citation>
    <scope>NUCLEOTIDE SEQUENCE</scope>
    <source>
        <tissue evidence="9">Whole embryo</tissue>
    </source>
</reference>
<evidence type="ECO:0000256" key="5">
    <source>
        <dbReference type="ARBA" id="ARBA00051142"/>
    </source>
</evidence>
<accession>A0A6F9DNY0</accession>
<sequence>MSKELKLLSIHGYMQNAEIFRKRTGAFRKLFKKKVLFDFVTAPNKIPANEESEKDLTGWWFSSKEKSYLAQDKTDYSEGLNESLNKIAEELQSKGPFDGILAFSQGAALLGIICCLKEKGDERFQNFKFAILVAGYKSRQTEHGGMYVERISTPTLHVIGDTDQVIPRDMSDDLLTIFENPQVLRHDGGHFIPSTSSHKQTYLQFLDQFLQKC</sequence>
<keyword evidence="3" id="KW-0378">Hydrolase</keyword>
<dbReference type="FunFam" id="3.40.50.1820:FF:000073">
    <property type="entry name" value="esterase OVCA2 isoform X6"/>
    <property type="match status" value="1"/>
</dbReference>
<dbReference type="GO" id="GO:0005634">
    <property type="term" value="C:nucleus"/>
    <property type="evidence" value="ECO:0007669"/>
    <property type="project" value="TreeGrafter"/>
</dbReference>
<dbReference type="InterPro" id="IPR050593">
    <property type="entry name" value="LovG"/>
</dbReference>
<dbReference type="GO" id="GO:0106435">
    <property type="term" value="F:carboxylesterase activity"/>
    <property type="evidence" value="ECO:0007669"/>
    <property type="project" value="UniProtKB-EC"/>
</dbReference>
<dbReference type="Pfam" id="PF03959">
    <property type="entry name" value="FSH1"/>
    <property type="match status" value="1"/>
</dbReference>
<organism evidence="9">
    <name type="scientific">Phallusia mammillata</name>
    <dbReference type="NCBI Taxonomy" id="59560"/>
    <lineage>
        <taxon>Eukaryota</taxon>
        <taxon>Metazoa</taxon>
        <taxon>Chordata</taxon>
        <taxon>Tunicata</taxon>
        <taxon>Ascidiacea</taxon>
        <taxon>Phlebobranchia</taxon>
        <taxon>Ascidiidae</taxon>
        <taxon>Phallusia</taxon>
    </lineage>
</organism>
<feature type="domain" description="Serine hydrolase" evidence="8">
    <location>
        <begin position="1"/>
        <end position="201"/>
    </location>
</feature>
<dbReference type="PANTHER" id="PTHR48070">
    <property type="entry name" value="ESTERASE OVCA2"/>
    <property type="match status" value="1"/>
</dbReference>
<dbReference type="InterPro" id="IPR005645">
    <property type="entry name" value="FSH-like_dom"/>
</dbReference>
<comment type="catalytic activity">
    <reaction evidence="5">
        <text>a carboxylic ester + H2O = an alcohol + a carboxylate + H(+)</text>
        <dbReference type="Rhea" id="RHEA:21164"/>
        <dbReference type="ChEBI" id="CHEBI:15377"/>
        <dbReference type="ChEBI" id="CHEBI:15378"/>
        <dbReference type="ChEBI" id="CHEBI:29067"/>
        <dbReference type="ChEBI" id="CHEBI:30879"/>
        <dbReference type="ChEBI" id="CHEBI:33308"/>
        <dbReference type="EC" id="3.1.1.1"/>
    </reaction>
</comment>
<dbReference type="SUPFAM" id="SSF53474">
    <property type="entry name" value="alpha/beta-Hydrolases"/>
    <property type="match status" value="1"/>
</dbReference>
<comment type="similarity">
    <text evidence="1">Belongs to the LovG family.</text>
</comment>
<evidence type="ECO:0000256" key="3">
    <source>
        <dbReference type="ARBA" id="ARBA00022801"/>
    </source>
</evidence>
<dbReference type="EMBL" id="LR788743">
    <property type="protein sequence ID" value="CAB3264605.1"/>
    <property type="molecule type" value="mRNA"/>
</dbReference>
<evidence type="ECO:0000256" key="7">
    <source>
        <dbReference type="ARBA" id="ARBA00093679"/>
    </source>
</evidence>
<name>A0A6F9DNY0_9ASCI</name>
<dbReference type="GO" id="GO:0005737">
    <property type="term" value="C:cytoplasm"/>
    <property type="evidence" value="ECO:0007669"/>
    <property type="project" value="TreeGrafter"/>
</dbReference>
<dbReference type="InterPro" id="IPR029058">
    <property type="entry name" value="AB_hydrolase_fold"/>
</dbReference>
<comment type="function">
    <text evidence="6">Exhibits ester hydrolase activity with a strong preference for long-chain alkyl ester substrates and high selectivity against a variety of short, branched, and substituted esters. Is able to hydrolyze ester bonds within a wide range of p-nitrophenyl derivatives (C2-C14) in vitro, with a strong preference toward substrates of &gt;8 carbons.</text>
</comment>
<evidence type="ECO:0000256" key="2">
    <source>
        <dbReference type="ARBA" id="ARBA00021974"/>
    </source>
</evidence>
<dbReference type="EC" id="3.1.1.1" evidence="4"/>
<dbReference type="GO" id="GO:0032526">
    <property type="term" value="P:response to retinoic acid"/>
    <property type="evidence" value="ECO:0007669"/>
    <property type="project" value="TreeGrafter"/>
</dbReference>
<evidence type="ECO:0000259" key="8">
    <source>
        <dbReference type="Pfam" id="PF03959"/>
    </source>
</evidence>